<accession>A0ABY7JTT3</accession>
<dbReference type="PANTHER" id="PTHR19353">
    <property type="entry name" value="FATTY ACID DESATURASE 2"/>
    <property type="match status" value="1"/>
</dbReference>
<keyword evidence="4" id="KW-1185">Reference proteome</keyword>
<protein>
    <submittedName>
        <fullName evidence="3">Acyl-CoA desaturase</fullName>
    </submittedName>
</protein>
<dbReference type="RefSeq" id="WP_269441597.1">
    <property type="nucleotide sequence ID" value="NZ_CP097463.1"/>
</dbReference>
<evidence type="ECO:0000256" key="1">
    <source>
        <dbReference type="SAM" id="Phobius"/>
    </source>
</evidence>
<keyword evidence="1" id="KW-0812">Transmembrane</keyword>
<reference evidence="3" key="1">
    <citation type="submission" date="2022-05" db="EMBL/GenBank/DDBJ databases">
        <title>Jatrophihabitans sp. SB3-54 whole genome sequence.</title>
        <authorList>
            <person name="Suh M.K."/>
            <person name="Eom M.K."/>
            <person name="Kim J.S."/>
            <person name="Kim H.S."/>
            <person name="Do H.E."/>
            <person name="Shin Y.K."/>
            <person name="Lee J.-S."/>
        </authorList>
    </citation>
    <scope>NUCLEOTIDE SEQUENCE</scope>
    <source>
        <strain evidence="3">SB3-54</strain>
    </source>
</reference>
<evidence type="ECO:0000313" key="4">
    <source>
        <dbReference type="Proteomes" id="UP001164693"/>
    </source>
</evidence>
<proteinExistence type="predicted"/>
<dbReference type="PANTHER" id="PTHR19353:SF19">
    <property type="entry name" value="DELTA(5) FATTY ACID DESATURASE C-RELATED"/>
    <property type="match status" value="1"/>
</dbReference>
<keyword evidence="1" id="KW-1133">Transmembrane helix</keyword>
<feature type="domain" description="Fatty acid desaturase" evidence="2">
    <location>
        <begin position="55"/>
        <end position="319"/>
    </location>
</feature>
<organism evidence="3 4">
    <name type="scientific">Jatrophihabitans cynanchi</name>
    <dbReference type="NCBI Taxonomy" id="2944128"/>
    <lineage>
        <taxon>Bacteria</taxon>
        <taxon>Bacillati</taxon>
        <taxon>Actinomycetota</taxon>
        <taxon>Actinomycetes</taxon>
        <taxon>Jatrophihabitantales</taxon>
        <taxon>Jatrophihabitantaceae</taxon>
        <taxon>Jatrophihabitans</taxon>
    </lineage>
</organism>
<dbReference type="PIRSF" id="PIRSF015921">
    <property type="entry name" value="FA_sphinglp_des"/>
    <property type="match status" value="1"/>
</dbReference>
<gene>
    <name evidence="3" type="ORF">M6B22_11040</name>
</gene>
<dbReference type="Pfam" id="PF00487">
    <property type="entry name" value="FA_desaturase"/>
    <property type="match status" value="1"/>
</dbReference>
<dbReference type="CDD" id="cd03506">
    <property type="entry name" value="Delta6-FADS-like"/>
    <property type="match status" value="1"/>
</dbReference>
<dbReference type="Proteomes" id="UP001164693">
    <property type="component" value="Chromosome"/>
</dbReference>
<feature type="transmembrane region" description="Helical" evidence="1">
    <location>
        <begin position="195"/>
        <end position="214"/>
    </location>
</feature>
<name>A0ABY7JTT3_9ACTN</name>
<dbReference type="InterPro" id="IPR012171">
    <property type="entry name" value="Fatty_acid_desaturase"/>
</dbReference>
<feature type="transmembrane region" description="Helical" evidence="1">
    <location>
        <begin position="59"/>
        <end position="79"/>
    </location>
</feature>
<dbReference type="InterPro" id="IPR005804">
    <property type="entry name" value="FA_desaturase_dom"/>
</dbReference>
<dbReference type="EMBL" id="CP097463">
    <property type="protein sequence ID" value="WAX55095.1"/>
    <property type="molecule type" value="Genomic_DNA"/>
</dbReference>
<evidence type="ECO:0000313" key="3">
    <source>
        <dbReference type="EMBL" id="WAX55095.1"/>
    </source>
</evidence>
<keyword evidence="1" id="KW-0472">Membrane</keyword>
<sequence>MTATAARGSDYAALIKTVRDAGLLERRLPSYAIRGLLTLGLYAATCLAVVWVGDSWYQLINAAVFGLAWGQIAFLGHDAGHQAIFTSRRSNDALGRTLGNFLVGLSYGWWVDTHNRHHANPNHEDRDPDIGDGVLAFTAAQAARRTGAVSRFIARRQAWLFFPLLTLEGISLHVDSAVAVQTGKFRSARGGSRRYEAIGLILHAMLYVTFLLLVMSPEKAVAFAAVHQAVWGVYMGCTFAPNHKGMAIIARGDTLDFLRRQVLTSRNVRGGLITDFALGGLNYQIEHHLFPNMPRASLRHAQPLVRAHCEALGLPYCETSLLGSYRVALTHLNAMGAPLRAESTAAKPAIAGL</sequence>
<evidence type="ECO:0000259" key="2">
    <source>
        <dbReference type="Pfam" id="PF00487"/>
    </source>
</evidence>
<feature type="transmembrane region" description="Helical" evidence="1">
    <location>
        <begin position="31"/>
        <end position="53"/>
    </location>
</feature>